<dbReference type="GO" id="GO:0016567">
    <property type="term" value="P:protein ubiquitination"/>
    <property type="evidence" value="ECO:0007669"/>
    <property type="project" value="TreeGrafter"/>
</dbReference>
<reference evidence="11" key="2">
    <citation type="submission" date="2020-04" db="EMBL/GenBank/DDBJ databases">
        <authorList>
            <consortium name="NCBI Genome Project"/>
        </authorList>
    </citation>
    <scope>NUCLEOTIDE SEQUENCE</scope>
    <source>
        <strain evidence="11">CBS 781.70</strain>
    </source>
</reference>
<dbReference type="Gene3D" id="3.30.40.10">
    <property type="entry name" value="Zinc/RING finger domain, C3HC4 (zinc finger)"/>
    <property type="match status" value="1"/>
</dbReference>
<evidence type="ECO:0000256" key="1">
    <source>
        <dbReference type="ARBA" id="ARBA00022723"/>
    </source>
</evidence>
<gene>
    <name evidence="9 11" type="ORF">P152DRAFT_101802</name>
</gene>
<evidence type="ECO:0000259" key="6">
    <source>
        <dbReference type="PROSITE" id="PS50089"/>
    </source>
</evidence>
<sequence>MSNILPSRRRNPTRSFNSPPPASTTGPVPIPSSSAAPLRSLTSDIQSRSTADLPQSLPEDDGMAALRAKIHAIRDSVESNDEKAMLMHEIMTERWMVLKYPHLAQAQSPASAVGAQVGIGSPPAVLSPLGSPTPIRGMRFAGSDASAEDPTNPYNVCEKDLEPSYRPRRNRSDADVREVPTEQEADKEGPDSEPTQLGCAHYKRNVKLQCATCQKWYPCRHCHNDAEPSHALPRHLTKNMLCMLCKTPQPAGATCINCTETTAYHYCDICKLWDDDVDKPIYHCADCGLCRRGEGLGKDFVHCKECTVCILIQHFPTHRCLPRATDRDCPICFTYMFTSSDSIVAMPCGHYLHQKCYNEYMKREYRCPICKRSAINMELEWRKLGEEIERQPMPDEYDEHAHSDSDSGSDEDRIPSRYRNPGSRPAQRRGPRMAAVRCNDCGSRSDVRFHWLGCKCSLCDSYNTDEITTSASGPDIPSPPTSPPGLTSGSEAGPTSPGSGSSDGRPLNASGYGDAEPWRPVSYLLWRRSRRNSETKDDEPGSRIPFSPMDIMQRFSRSLPPIRDYISADMVRELGIGDMVRELGIRVVPNGSFMPHFGSGNQAAAEGAGDANGAEGLRELDFWGVAGRFLSGDEDDGDDEDDEEGSSEEEEEDDDNLDLEDEGEADEEEDIDFELLGHR</sequence>
<feature type="region of interest" description="Disordered" evidence="5">
    <location>
        <begin position="628"/>
        <end position="679"/>
    </location>
</feature>
<reference evidence="9 11" key="1">
    <citation type="submission" date="2020-01" db="EMBL/GenBank/DDBJ databases">
        <authorList>
            <consortium name="DOE Joint Genome Institute"/>
            <person name="Haridas S."/>
            <person name="Albert R."/>
            <person name="Binder M."/>
            <person name="Bloem J."/>
            <person name="Labutti K."/>
            <person name="Salamov A."/>
            <person name="Andreopoulos B."/>
            <person name="Baker S.E."/>
            <person name="Barry K."/>
            <person name="Bills G."/>
            <person name="Bluhm B.H."/>
            <person name="Cannon C."/>
            <person name="Castanera R."/>
            <person name="Culley D.E."/>
            <person name="Daum C."/>
            <person name="Ezra D."/>
            <person name="Gonzalez J.B."/>
            <person name="Henrissat B."/>
            <person name="Kuo A."/>
            <person name="Liang C."/>
            <person name="Lipzen A."/>
            <person name="Lutzoni F."/>
            <person name="Magnuson J."/>
            <person name="Mondo S."/>
            <person name="Nolan M."/>
            <person name="Ohm R."/>
            <person name="Pangilinan J."/>
            <person name="Park H.-J."/>
            <person name="Ramirez L."/>
            <person name="Alfaro M."/>
            <person name="Sun H."/>
            <person name="Tritt A."/>
            <person name="Yoshinaga Y."/>
            <person name="Zwiers L.-H."/>
            <person name="Turgeon B.G."/>
            <person name="Goodwin S.B."/>
            <person name="Spatafora J.W."/>
            <person name="Crous P.W."/>
            <person name="Grigoriev I.V."/>
        </authorList>
    </citation>
    <scope>NUCLEOTIDE SEQUENCE</scope>
    <source>
        <strain evidence="9 11">CBS 781.70</strain>
    </source>
</reference>
<dbReference type="GO" id="GO:0006511">
    <property type="term" value="P:ubiquitin-dependent protein catabolic process"/>
    <property type="evidence" value="ECO:0007669"/>
    <property type="project" value="TreeGrafter"/>
</dbReference>
<dbReference type="GO" id="GO:0005634">
    <property type="term" value="C:nucleus"/>
    <property type="evidence" value="ECO:0007669"/>
    <property type="project" value="TreeGrafter"/>
</dbReference>
<feature type="region of interest" description="Disordered" evidence="5">
    <location>
        <begin position="468"/>
        <end position="514"/>
    </location>
</feature>
<evidence type="ECO:0000313" key="9">
    <source>
        <dbReference type="EMBL" id="KAF1810182.1"/>
    </source>
</evidence>
<keyword evidence="10" id="KW-1185">Reference proteome</keyword>
<reference evidence="11" key="3">
    <citation type="submission" date="2025-04" db="UniProtKB">
        <authorList>
            <consortium name="RefSeq"/>
        </authorList>
    </citation>
    <scope>IDENTIFICATION</scope>
    <source>
        <strain evidence="11">CBS 781.70</strain>
    </source>
</reference>
<keyword evidence="1" id="KW-0479">Metal-binding</keyword>
<dbReference type="InterPro" id="IPR001841">
    <property type="entry name" value="Znf_RING"/>
</dbReference>
<dbReference type="InterPro" id="IPR037275">
    <property type="entry name" value="Znf_CTCHY_sf"/>
</dbReference>
<dbReference type="Pfam" id="PF13639">
    <property type="entry name" value="zf-RING_2"/>
    <property type="match status" value="1"/>
</dbReference>
<dbReference type="PANTHER" id="PTHR21319:SF0">
    <property type="entry name" value="AND RING FINGER DOMAIN PROTEIN, PUTATIVE (AFU_ORTHOLOGUE AFUA_1G08900)-RELATED"/>
    <property type="match status" value="1"/>
</dbReference>
<evidence type="ECO:0000256" key="5">
    <source>
        <dbReference type="SAM" id="MobiDB-lite"/>
    </source>
</evidence>
<dbReference type="SUPFAM" id="SSF57850">
    <property type="entry name" value="RING/U-box"/>
    <property type="match status" value="1"/>
</dbReference>
<feature type="region of interest" description="Disordered" evidence="5">
    <location>
        <begin position="142"/>
        <end position="195"/>
    </location>
</feature>
<evidence type="ECO:0000259" key="8">
    <source>
        <dbReference type="PROSITE" id="PS51270"/>
    </source>
</evidence>
<dbReference type="PROSITE" id="PS51270">
    <property type="entry name" value="ZF_CTCHY"/>
    <property type="match status" value="1"/>
</dbReference>
<feature type="domain" description="RING-type" evidence="6">
    <location>
        <begin position="329"/>
        <end position="371"/>
    </location>
</feature>
<evidence type="ECO:0000256" key="4">
    <source>
        <dbReference type="PROSITE-ProRule" id="PRU00601"/>
    </source>
</evidence>
<dbReference type="EMBL" id="ML975167">
    <property type="protein sequence ID" value="KAF1810182.1"/>
    <property type="molecule type" value="Genomic_DNA"/>
</dbReference>
<evidence type="ECO:0000313" key="11">
    <source>
        <dbReference type="RefSeq" id="XP_033531813.1"/>
    </source>
</evidence>
<dbReference type="SUPFAM" id="SSF161219">
    <property type="entry name" value="CHY zinc finger-like"/>
    <property type="match status" value="1"/>
</dbReference>
<dbReference type="Pfam" id="PF14599">
    <property type="entry name" value="zinc_ribbon_6"/>
    <property type="match status" value="1"/>
</dbReference>
<dbReference type="InterPro" id="IPR017921">
    <property type="entry name" value="Znf_CTCHY"/>
</dbReference>
<keyword evidence="3" id="KW-0862">Zinc</keyword>
<feature type="region of interest" description="Disordered" evidence="5">
    <location>
        <begin position="396"/>
        <end position="434"/>
    </location>
</feature>
<dbReference type="InterPro" id="IPR013083">
    <property type="entry name" value="Znf_RING/FYVE/PHD"/>
</dbReference>
<dbReference type="GO" id="GO:0061630">
    <property type="term" value="F:ubiquitin protein ligase activity"/>
    <property type="evidence" value="ECO:0007669"/>
    <property type="project" value="TreeGrafter"/>
</dbReference>
<dbReference type="PROSITE" id="PS50089">
    <property type="entry name" value="ZF_RING_2"/>
    <property type="match status" value="1"/>
</dbReference>
<dbReference type="RefSeq" id="XP_033531813.1">
    <property type="nucleotide sequence ID" value="XM_033673560.1"/>
</dbReference>
<feature type="compositionally biased region" description="Basic and acidic residues" evidence="5">
    <location>
        <begin position="157"/>
        <end position="190"/>
    </location>
</feature>
<dbReference type="InterPro" id="IPR039512">
    <property type="entry name" value="RCHY1_zinc-ribbon"/>
</dbReference>
<feature type="compositionally biased region" description="Acidic residues" evidence="5">
    <location>
        <begin position="632"/>
        <end position="673"/>
    </location>
</feature>
<feature type="domain" description="CTCHY-type" evidence="8">
    <location>
        <begin position="262"/>
        <end position="328"/>
    </location>
</feature>
<proteinExistence type="predicted"/>
<dbReference type="CDD" id="cd16464">
    <property type="entry name" value="RING-H2_Pirh2-like"/>
    <property type="match status" value="1"/>
</dbReference>
<dbReference type="SMART" id="SM00184">
    <property type="entry name" value="RING"/>
    <property type="match status" value="1"/>
</dbReference>
<feature type="compositionally biased region" description="Basic and acidic residues" evidence="5">
    <location>
        <begin position="396"/>
        <end position="415"/>
    </location>
</feature>
<feature type="compositionally biased region" description="Low complexity" evidence="5">
    <location>
        <begin position="484"/>
        <end position="506"/>
    </location>
</feature>
<dbReference type="InterPro" id="IPR037274">
    <property type="entry name" value="Znf_CHY_sf"/>
</dbReference>
<accession>A0A6G1FWV2</accession>
<dbReference type="Proteomes" id="UP000504638">
    <property type="component" value="Unplaced"/>
</dbReference>
<evidence type="ECO:0000256" key="2">
    <source>
        <dbReference type="ARBA" id="ARBA00022771"/>
    </source>
</evidence>
<dbReference type="GO" id="GO:0008270">
    <property type="term" value="F:zinc ion binding"/>
    <property type="evidence" value="ECO:0007669"/>
    <property type="project" value="UniProtKB-KW"/>
</dbReference>
<organism evidence="9">
    <name type="scientific">Eremomyces bilateralis CBS 781.70</name>
    <dbReference type="NCBI Taxonomy" id="1392243"/>
    <lineage>
        <taxon>Eukaryota</taxon>
        <taxon>Fungi</taxon>
        <taxon>Dikarya</taxon>
        <taxon>Ascomycota</taxon>
        <taxon>Pezizomycotina</taxon>
        <taxon>Dothideomycetes</taxon>
        <taxon>Dothideomycetes incertae sedis</taxon>
        <taxon>Eremomycetales</taxon>
        <taxon>Eremomycetaceae</taxon>
        <taxon>Eremomyces</taxon>
    </lineage>
</organism>
<dbReference type="OrthoDB" id="411372at2759"/>
<dbReference type="Gene3D" id="2.20.28.10">
    <property type="match status" value="1"/>
</dbReference>
<dbReference type="AlphaFoldDB" id="A0A6G1FWV2"/>
<dbReference type="SUPFAM" id="SSF161245">
    <property type="entry name" value="Zinc hairpin stack"/>
    <property type="match status" value="1"/>
</dbReference>
<keyword evidence="2 4" id="KW-0863">Zinc-finger</keyword>
<dbReference type="PROSITE" id="PS51266">
    <property type="entry name" value="ZF_CHY"/>
    <property type="match status" value="1"/>
</dbReference>
<name>A0A6G1FWV2_9PEZI</name>
<dbReference type="Pfam" id="PF05495">
    <property type="entry name" value="zf-CHY"/>
    <property type="match status" value="1"/>
</dbReference>
<feature type="domain" description="CHY-type" evidence="7">
    <location>
        <begin position="192"/>
        <end position="260"/>
    </location>
</feature>
<feature type="compositionally biased region" description="Polar residues" evidence="5">
    <location>
        <begin position="13"/>
        <end position="53"/>
    </location>
</feature>
<evidence type="ECO:0000256" key="3">
    <source>
        <dbReference type="ARBA" id="ARBA00022833"/>
    </source>
</evidence>
<feature type="region of interest" description="Disordered" evidence="5">
    <location>
        <begin position="1"/>
        <end position="59"/>
    </location>
</feature>
<dbReference type="InterPro" id="IPR008913">
    <property type="entry name" value="Znf_CHY"/>
</dbReference>
<dbReference type="GeneID" id="54414130"/>
<protein>
    <submittedName>
        <fullName evidence="9 11">Zf-CHY-domain-containing protein</fullName>
    </submittedName>
</protein>
<evidence type="ECO:0000313" key="10">
    <source>
        <dbReference type="Proteomes" id="UP000504638"/>
    </source>
</evidence>
<dbReference type="PANTHER" id="PTHR21319">
    <property type="entry name" value="RING FINGER AND CHY ZINC FINGER DOMAIN-CONTAINING PROTEIN 1"/>
    <property type="match status" value="1"/>
</dbReference>
<evidence type="ECO:0000259" key="7">
    <source>
        <dbReference type="PROSITE" id="PS51266"/>
    </source>
</evidence>